<evidence type="ECO:0000313" key="9">
    <source>
        <dbReference type="EMBL" id="XBH01746.1"/>
    </source>
</evidence>
<keyword evidence="2" id="KW-0229">DNA integration</keyword>
<dbReference type="Gene3D" id="1.10.150.130">
    <property type="match status" value="1"/>
</dbReference>
<dbReference type="InterPro" id="IPR044068">
    <property type="entry name" value="CB"/>
</dbReference>
<evidence type="ECO:0000256" key="6">
    <source>
        <dbReference type="SAM" id="MobiDB-lite"/>
    </source>
</evidence>
<protein>
    <submittedName>
        <fullName evidence="9">Tyrosine-type recombinase/integrase</fullName>
    </submittedName>
</protein>
<dbReference type="PANTHER" id="PTHR30349">
    <property type="entry name" value="PHAGE INTEGRASE-RELATED"/>
    <property type="match status" value="1"/>
</dbReference>
<evidence type="ECO:0000256" key="4">
    <source>
        <dbReference type="ARBA" id="ARBA00023172"/>
    </source>
</evidence>
<feature type="domain" description="Tyr recombinase" evidence="7">
    <location>
        <begin position="144"/>
        <end position="330"/>
    </location>
</feature>
<dbReference type="InterPro" id="IPR011010">
    <property type="entry name" value="DNA_brk_join_enz"/>
</dbReference>
<organism evidence="9">
    <name type="scientific">Singulisphaera sp. Ch08</name>
    <dbReference type="NCBI Taxonomy" id="3120278"/>
    <lineage>
        <taxon>Bacteria</taxon>
        <taxon>Pseudomonadati</taxon>
        <taxon>Planctomycetota</taxon>
        <taxon>Planctomycetia</taxon>
        <taxon>Isosphaerales</taxon>
        <taxon>Isosphaeraceae</taxon>
        <taxon>Singulisphaera</taxon>
    </lineage>
</organism>
<dbReference type="GO" id="GO:0003677">
    <property type="term" value="F:DNA binding"/>
    <property type="evidence" value="ECO:0007669"/>
    <property type="project" value="UniProtKB-UniRule"/>
</dbReference>
<evidence type="ECO:0000256" key="2">
    <source>
        <dbReference type="ARBA" id="ARBA00022908"/>
    </source>
</evidence>
<evidence type="ECO:0000259" key="7">
    <source>
        <dbReference type="PROSITE" id="PS51898"/>
    </source>
</evidence>
<dbReference type="InterPro" id="IPR050090">
    <property type="entry name" value="Tyrosine_recombinase_XerCD"/>
</dbReference>
<dbReference type="SUPFAM" id="SSF56349">
    <property type="entry name" value="DNA breaking-rejoining enzymes"/>
    <property type="match status" value="1"/>
</dbReference>
<dbReference type="AlphaFoldDB" id="A0AAU7C929"/>
<accession>A0AAU7C929</accession>
<evidence type="ECO:0000256" key="3">
    <source>
        <dbReference type="ARBA" id="ARBA00023125"/>
    </source>
</evidence>
<dbReference type="InterPro" id="IPR010998">
    <property type="entry name" value="Integrase_recombinase_N"/>
</dbReference>
<evidence type="ECO:0000259" key="8">
    <source>
        <dbReference type="PROSITE" id="PS51900"/>
    </source>
</evidence>
<feature type="region of interest" description="Disordered" evidence="6">
    <location>
        <begin position="1"/>
        <end position="32"/>
    </location>
</feature>
<dbReference type="Gene3D" id="1.10.443.10">
    <property type="entry name" value="Intergrase catalytic core"/>
    <property type="match status" value="1"/>
</dbReference>
<proteinExistence type="inferred from homology"/>
<dbReference type="InterPro" id="IPR013762">
    <property type="entry name" value="Integrase-like_cat_sf"/>
</dbReference>
<gene>
    <name evidence="9" type="ORF">V5E97_25800</name>
</gene>
<feature type="compositionally biased region" description="Polar residues" evidence="6">
    <location>
        <begin position="1"/>
        <end position="10"/>
    </location>
</feature>
<dbReference type="PROSITE" id="PS51898">
    <property type="entry name" value="TYR_RECOMBINASE"/>
    <property type="match status" value="1"/>
</dbReference>
<dbReference type="RefSeq" id="WP_406694492.1">
    <property type="nucleotide sequence ID" value="NZ_CP155447.1"/>
</dbReference>
<dbReference type="GO" id="GO:0006310">
    <property type="term" value="P:DNA recombination"/>
    <property type="evidence" value="ECO:0007669"/>
    <property type="project" value="UniProtKB-KW"/>
</dbReference>
<dbReference type="EMBL" id="CP155447">
    <property type="protein sequence ID" value="XBH01746.1"/>
    <property type="molecule type" value="Genomic_DNA"/>
</dbReference>
<dbReference type="GO" id="GO:0015074">
    <property type="term" value="P:DNA integration"/>
    <property type="evidence" value="ECO:0007669"/>
    <property type="project" value="UniProtKB-KW"/>
</dbReference>
<sequence>MSKKPTTSTEIVVHQERAPAKRRTKSDDVGTPPAIVSAAGGGAEFAWDEFFKGSLPNAHTRRNYAHAVRKFLAWCDRDDRKITLIRIAPGDVGEYLQGLELAAPTKKLHLAALRKFFDLLVVRHVVILNPAASARAGRYQVVEGKTEEIKLQYARKLLESIDTRAIVGLRNRAILAVLVHTATRVGAIAKLTVKSLKHDGSQYELRSHEKGGKSRAIRMWHDLEPFLLEYIRAAGIEEGPRFRTVVRRTKQLTNKSMDGIDICRLMKRRLKVAGLPGSYSPHSFRVTTITDLLEQNVPLEDVPYLEGHADPRTTRFYDRRGWKVTRNIVERISI</sequence>
<feature type="domain" description="Core-binding (CB)" evidence="8">
    <location>
        <begin position="41"/>
        <end position="121"/>
    </location>
</feature>
<keyword evidence="4" id="KW-0233">DNA recombination</keyword>
<dbReference type="PANTHER" id="PTHR30349:SF41">
    <property type="entry name" value="INTEGRASE_RECOMBINASE PROTEIN MJ0367-RELATED"/>
    <property type="match status" value="1"/>
</dbReference>
<keyword evidence="3 5" id="KW-0238">DNA-binding</keyword>
<dbReference type="PROSITE" id="PS51900">
    <property type="entry name" value="CB"/>
    <property type="match status" value="1"/>
</dbReference>
<dbReference type="InterPro" id="IPR002104">
    <property type="entry name" value="Integrase_catalytic"/>
</dbReference>
<evidence type="ECO:0000256" key="1">
    <source>
        <dbReference type="ARBA" id="ARBA00008857"/>
    </source>
</evidence>
<reference evidence="9" key="1">
    <citation type="submission" date="2024-05" db="EMBL/GenBank/DDBJ databases">
        <title>Planctomycetes of the genus Singulisphaera possess chitinolytic capabilities.</title>
        <authorList>
            <person name="Ivanova A."/>
        </authorList>
    </citation>
    <scope>NUCLEOTIDE SEQUENCE</scope>
    <source>
        <strain evidence="9">Ch08T</strain>
    </source>
</reference>
<dbReference type="SUPFAM" id="SSF47823">
    <property type="entry name" value="lambda integrase-like, N-terminal domain"/>
    <property type="match status" value="1"/>
</dbReference>
<comment type="similarity">
    <text evidence="1">Belongs to the 'phage' integrase family.</text>
</comment>
<dbReference type="Pfam" id="PF00589">
    <property type="entry name" value="Phage_integrase"/>
    <property type="match status" value="1"/>
</dbReference>
<dbReference type="InterPro" id="IPR004107">
    <property type="entry name" value="Integrase_SAM-like_N"/>
</dbReference>
<evidence type="ECO:0000256" key="5">
    <source>
        <dbReference type="PROSITE-ProRule" id="PRU01248"/>
    </source>
</evidence>
<dbReference type="Pfam" id="PF02899">
    <property type="entry name" value="Phage_int_SAM_1"/>
    <property type="match status" value="1"/>
</dbReference>
<name>A0AAU7C929_9BACT</name>